<dbReference type="Proteomes" id="UP001148662">
    <property type="component" value="Unassembled WGS sequence"/>
</dbReference>
<keyword evidence="2" id="KW-1185">Reference proteome</keyword>
<accession>A0ACC1SQ83</accession>
<reference evidence="1" key="1">
    <citation type="submission" date="2022-07" db="EMBL/GenBank/DDBJ databases">
        <title>Genome Sequence of Phlebia brevispora.</title>
        <authorList>
            <person name="Buettner E."/>
        </authorList>
    </citation>
    <scope>NUCLEOTIDE SEQUENCE</scope>
    <source>
        <strain evidence="1">MPL23</strain>
    </source>
</reference>
<evidence type="ECO:0000313" key="1">
    <source>
        <dbReference type="EMBL" id="KAJ3544280.1"/>
    </source>
</evidence>
<dbReference type="EMBL" id="JANHOG010001095">
    <property type="protein sequence ID" value="KAJ3544280.1"/>
    <property type="molecule type" value="Genomic_DNA"/>
</dbReference>
<evidence type="ECO:0000313" key="2">
    <source>
        <dbReference type="Proteomes" id="UP001148662"/>
    </source>
</evidence>
<protein>
    <submittedName>
        <fullName evidence="1">Uncharacterized protein</fullName>
    </submittedName>
</protein>
<sequence length="290" mass="31561">MTPRSNYATNDMVVSFQDCLNSHLNGFLETLTLLPFFVTGVFSALRAYALLGRGLFVSGVVLFLGLVPAVTNAYGFIGASYVYFDMPATGSTCKVMVSPNITPTISLAQWNTDAAAVAVTTRVAVIVADIIILIITWKKTFSTIKHANSIGVDVSISATVLRDGSVYFMIMLGLNIFQVICNTVSVDEYVAVPTILADIMSPLLISRFLINLRQDDGIQEHESGTKEASHTTTVDFRRHTVHSMIGNMGESLDDGMQDTSDEYLEDIEATTGELLTDEAIQEVPRDNAEP</sequence>
<gene>
    <name evidence="1" type="ORF">NM688_g5761</name>
</gene>
<comment type="caution">
    <text evidence="1">The sequence shown here is derived from an EMBL/GenBank/DDBJ whole genome shotgun (WGS) entry which is preliminary data.</text>
</comment>
<proteinExistence type="predicted"/>
<name>A0ACC1SQ83_9APHY</name>
<organism evidence="1 2">
    <name type="scientific">Phlebia brevispora</name>
    <dbReference type="NCBI Taxonomy" id="194682"/>
    <lineage>
        <taxon>Eukaryota</taxon>
        <taxon>Fungi</taxon>
        <taxon>Dikarya</taxon>
        <taxon>Basidiomycota</taxon>
        <taxon>Agaricomycotina</taxon>
        <taxon>Agaricomycetes</taxon>
        <taxon>Polyporales</taxon>
        <taxon>Meruliaceae</taxon>
        <taxon>Phlebia</taxon>
    </lineage>
</organism>